<feature type="transmembrane region" description="Helical" evidence="1">
    <location>
        <begin position="7"/>
        <end position="27"/>
    </location>
</feature>
<evidence type="ECO:0000256" key="1">
    <source>
        <dbReference type="SAM" id="Phobius"/>
    </source>
</evidence>
<name>A0A178IDX2_9BACT</name>
<dbReference type="Proteomes" id="UP000078486">
    <property type="component" value="Unassembled WGS sequence"/>
</dbReference>
<dbReference type="AlphaFoldDB" id="A0A178IDX2"/>
<gene>
    <name evidence="2" type="ORF">AW736_18325</name>
</gene>
<reference evidence="2 3" key="1">
    <citation type="submission" date="2016-01" db="EMBL/GenBank/DDBJ databases">
        <title>High potential of lignocellulose degradation of a new Verrucomicrobia species.</title>
        <authorList>
            <person name="Wang Y."/>
            <person name="Shi Y."/>
            <person name="Qiu Z."/>
            <person name="Liu S."/>
            <person name="Yang H."/>
        </authorList>
    </citation>
    <scope>NUCLEOTIDE SEQUENCE [LARGE SCALE GENOMIC DNA]</scope>
    <source>
        <strain evidence="2 3">TSB47</strain>
    </source>
</reference>
<keyword evidence="1" id="KW-1133">Transmembrane helix</keyword>
<dbReference type="RefSeq" id="WP_068771761.1">
    <property type="nucleotide sequence ID" value="NZ_CP109796.1"/>
</dbReference>
<evidence type="ECO:0000313" key="3">
    <source>
        <dbReference type="Proteomes" id="UP000078486"/>
    </source>
</evidence>
<comment type="caution">
    <text evidence="2">The sequence shown here is derived from an EMBL/GenBank/DDBJ whole genome shotgun (WGS) entry which is preliminary data.</text>
</comment>
<sequence length="171" mass="19574">MNQRRKIVLIASVAAILMIAVGMNRYYDADRQLDRGWTGLVESIESRSAFGVNRLLAPDYTDCWGYDKDSLGKDLWRIFYPFESIGLTPHEVLVAREGDMATISAKFTMVSTGSGLGADAQNQVNRLTEPFVIQWRRDSSFPWSWKITRIDQPEFDAKRYQRRRSASPLGF</sequence>
<dbReference type="EMBL" id="LRRQ01000142">
    <property type="protein sequence ID" value="OAM88212.1"/>
    <property type="molecule type" value="Genomic_DNA"/>
</dbReference>
<dbReference type="OrthoDB" id="196925at2"/>
<proteinExistence type="predicted"/>
<keyword evidence="1" id="KW-0472">Membrane</keyword>
<keyword evidence="1" id="KW-0812">Transmembrane</keyword>
<evidence type="ECO:0008006" key="4">
    <source>
        <dbReference type="Google" id="ProtNLM"/>
    </source>
</evidence>
<keyword evidence="3" id="KW-1185">Reference proteome</keyword>
<accession>A0A178IDX2</accession>
<organism evidence="2 3">
    <name type="scientific">Termitidicoccus mucosus</name>
    <dbReference type="NCBI Taxonomy" id="1184151"/>
    <lineage>
        <taxon>Bacteria</taxon>
        <taxon>Pseudomonadati</taxon>
        <taxon>Verrucomicrobiota</taxon>
        <taxon>Opitutia</taxon>
        <taxon>Opitutales</taxon>
        <taxon>Opitutaceae</taxon>
        <taxon>Termitidicoccus</taxon>
    </lineage>
</organism>
<evidence type="ECO:0000313" key="2">
    <source>
        <dbReference type="EMBL" id="OAM88212.1"/>
    </source>
</evidence>
<protein>
    <recommendedName>
        <fullName evidence="4">SnoaL-like domain-containing protein</fullName>
    </recommendedName>
</protein>